<keyword evidence="7" id="KW-1185">Reference proteome</keyword>
<dbReference type="EnsemblPlants" id="AUR62030772-RA">
    <property type="protein sequence ID" value="AUR62030772-RA:cds"/>
    <property type="gene ID" value="AUR62030772"/>
</dbReference>
<sequence length="309" mass="34930">MKRRRVNIMCLQETRWTGEGARGLVLGYKIVERGHVIEVYQKNDKLIRVKLLCGKEILNVISAYAPQVGLDTEEKRQSWEDLDEVVLVSQFLVFFHCLTLFSKTQTLIDAPFTPKRNTAKSPTATSLIDAPLGSLTAAQTSRPTNHWSDQPHKCPLKFQPITKGLKDLDGSIKEIRTLVRWNSTFLMLESAIKFKKSFASLCMKDSACFKELRKVGGSPTEEYWNKPPCMSTTQDCFSSSNATSIPYTSNVPMRSGESGSKYKVDPQQIMTSKYERDTGYSFINAGKTELEKYLEDACEQFNSSFDILA</sequence>
<keyword evidence="5" id="KW-0539">Nucleus</keyword>
<keyword evidence="2" id="KW-0479">Metal-binding</keyword>
<name>A0A803MK39_CHEQI</name>
<accession>A0A803MK39</accession>
<dbReference type="GO" id="GO:0008270">
    <property type="term" value="F:zinc ion binding"/>
    <property type="evidence" value="ECO:0007669"/>
    <property type="project" value="UniProtKB-KW"/>
</dbReference>
<organism evidence="6 7">
    <name type="scientific">Chenopodium quinoa</name>
    <name type="common">Quinoa</name>
    <dbReference type="NCBI Taxonomy" id="63459"/>
    <lineage>
        <taxon>Eukaryota</taxon>
        <taxon>Viridiplantae</taxon>
        <taxon>Streptophyta</taxon>
        <taxon>Embryophyta</taxon>
        <taxon>Tracheophyta</taxon>
        <taxon>Spermatophyta</taxon>
        <taxon>Magnoliopsida</taxon>
        <taxon>eudicotyledons</taxon>
        <taxon>Gunneridae</taxon>
        <taxon>Pentapetalae</taxon>
        <taxon>Caryophyllales</taxon>
        <taxon>Chenopodiaceae</taxon>
        <taxon>Chenopodioideae</taxon>
        <taxon>Atripliceae</taxon>
        <taxon>Chenopodium</taxon>
    </lineage>
</organism>
<keyword evidence="4" id="KW-0862">Zinc</keyword>
<dbReference type="GO" id="GO:0005634">
    <property type="term" value="C:nucleus"/>
    <property type="evidence" value="ECO:0007669"/>
    <property type="project" value="UniProtKB-SubCell"/>
</dbReference>
<dbReference type="AlphaFoldDB" id="A0A803MK39"/>
<dbReference type="InterPro" id="IPR052035">
    <property type="entry name" value="ZnF_BED_domain_contain"/>
</dbReference>
<protein>
    <submittedName>
        <fullName evidence="6">Uncharacterized protein</fullName>
    </submittedName>
</protein>
<dbReference type="Proteomes" id="UP000596660">
    <property type="component" value="Unplaced"/>
</dbReference>
<reference evidence="6" key="2">
    <citation type="submission" date="2021-03" db="UniProtKB">
        <authorList>
            <consortium name="EnsemblPlants"/>
        </authorList>
    </citation>
    <scope>IDENTIFICATION</scope>
</reference>
<evidence type="ECO:0000256" key="2">
    <source>
        <dbReference type="ARBA" id="ARBA00022723"/>
    </source>
</evidence>
<dbReference type="Gramene" id="AUR62030772-RA">
    <property type="protein sequence ID" value="AUR62030772-RA:cds"/>
    <property type="gene ID" value="AUR62030772"/>
</dbReference>
<evidence type="ECO:0000256" key="3">
    <source>
        <dbReference type="ARBA" id="ARBA00022771"/>
    </source>
</evidence>
<proteinExistence type="predicted"/>
<comment type="subcellular location">
    <subcellularLocation>
        <location evidence="1">Nucleus</location>
    </subcellularLocation>
</comment>
<reference evidence="6" key="1">
    <citation type="journal article" date="2017" name="Nature">
        <title>The genome of Chenopodium quinoa.</title>
        <authorList>
            <person name="Jarvis D.E."/>
            <person name="Ho Y.S."/>
            <person name="Lightfoot D.J."/>
            <person name="Schmoeckel S.M."/>
            <person name="Li B."/>
            <person name="Borm T.J.A."/>
            <person name="Ohyanagi H."/>
            <person name="Mineta K."/>
            <person name="Michell C.T."/>
            <person name="Saber N."/>
            <person name="Kharbatia N.M."/>
            <person name="Rupper R.R."/>
            <person name="Sharp A.R."/>
            <person name="Dally N."/>
            <person name="Boughton B.A."/>
            <person name="Woo Y.H."/>
            <person name="Gao G."/>
            <person name="Schijlen E.G.W.M."/>
            <person name="Guo X."/>
            <person name="Momin A.A."/>
            <person name="Negrao S."/>
            <person name="Al-Babili S."/>
            <person name="Gehring C."/>
            <person name="Roessner U."/>
            <person name="Jung C."/>
            <person name="Murphy K."/>
            <person name="Arold S.T."/>
            <person name="Gojobori T."/>
            <person name="van der Linden C.G."/>
            <person name="van Loo E.N."/>
            <person name="Jellen E.N."/>
            <person name="Maughan P.J."/>
            <person name="Tester M."/>
        </authorList>
    </citation>
    <scope>NUCLEOTIDE SEQUENCE [LARGE SCALE GENOMIC DNA]</scope>
    <source>
        <strain evidence="6">cv. PI 614886</strain>
    </source>
</reference>
<evidence type="ECO:0000313" key="6">
    <source>
        <dbReference type="EnsemblPlants" id="AUR62030772-RA:cds"/>
    </source>
</evidence>
<dbReference type="PANTHER" id="PTHR46481:SF10">
    <property type="entry name" value="ZINC FINGER BED DOMAIN-CONTAINING PROTEIN 39"/>
    <property type="match status" value="1"/>
</dbReference>
<keyword evidence="3" id="KW-0863">Zinc-finger</keyword>
<evidence type="ECO:0000256" key="4">
    <source>
        <dbReference type="ARBA" id="ARBA00022833"/>
    </source>
</evidence>
<evidence type="ECO:0000256" key="1">
    <source>
        <dbReference type="ARBA" id="ARBA00004123"/>
    </source>
</evidence>
<evidence type="ECO:0000256" key="5">
    <source>
        <dbReference type="ARBA" id="ARBA00023242"/>
    </source>
</evidence>
<evidence type="ECO:0000313" key="7">
    <source>
        <dbReference type="Proteomes" id="UP000596660"/>
    </source>
</evidence>
<dbReference type="PANTHER" id="PTHR46481">
    <property type="entry name" value="ZINC FINGER BED DOMAIN-CONTAINING PROTEIN 4"/>
    <property type="match status" value="1"/>
</dbReference>